<dbReference type="OrthoDB" id="20821at2759"/>
<comment type="caution">
    <text evidence="3">The sequence shown here is derived from an EMBL/GenBank/DDBJ whole genome shotgun (WGS) entry which is preliminary data.</text>
</comment>
<reference evidence="3" key="1">
    <citation type="submission" date="2021-02" db="EMBL/GenBank/DDBJ databases">
        <authorList>
            <person name="Nieuwenhuis M."/>
            <person name="Van De Peppel L.J.J."/>
        </authorList>
    </citation>
    <scope>NUCLEOTIDE SEQUENCE</scope>
    <source>
        <strain evidence="3">D49</strain>
    </source>
</reference>
<name>A0A9P7GSX6_9AGAR</name>
<reference evidence="3" key="2">
    <citation type="submission" date="2021-10" db="EMBL/GenBank/DDBJ databases">
        <title>Phylogenomics reveals ancestral predisposition of the termite-cultivated fungus Termitomyces towards a domesticated lifestyle.</title>
        <authorList>
            <person name="Auxier B."/>
            <person name="Grum-Grzhimaylo A."/>
            <person name="Cardenas M.E."/>
            <person name="Lodge J.D."/>
            <person name="Laessoe T."/>
            <person name="Pedersen O."/>
            <person name="Smith M.E."/>
            <person name="Kuyper T.W."/>
            <person name="Franco-Molano E.A."/>
            <person name="Baroni T.J."/>
            <person name="Aanen D.K."/>
        </authorList>
    </citation>
    <scope>NUCLEOTIDE SEQUENCE</scope>
    <source>
        <strain evidence="3">D49</strain>
    </source>
</reference>
<proteinExistence type="predicted"/>
<keyword evidence="4" id="KW-1185">Reference proteome</keyword>
<organism evidence="3 4">
    <name type="scientific">Sphagnurus paluster</name>
    <dbReference type="NCBI Taxonomy" id="117069"/>
    <lineage>
        <taxon>Eukaryota</taxon>
        <taxon>Fungi</taxon>
        <taxon>Dikarya</taxon>
        <taxon>Basidiomycota</taxon>
        <taxon>Agaricomycotina</taxon>
        <taxon>Agaricomycetes</taxon>
        <taxon>Agaricomycetidae</taxon>
        <taxon>Agaricales</taxon>
        <taxon>Tricholomatineae</taxon>
        <taxon>Lyophyllaceae</taxon>
        <taxon>Sphagnurus</taxon>
    </lineage>
</organism>
<evidence type="ECO:0000313" key="3">
    <source>
        <dbReference type="EMBL" id="KAG5653943.1"/>
    </source>
</evidence>
<feature type="compositionally biased region" description="Pro residues" evidence="1">
    <location>
        <begin position="135"/>
        <end position="157"/>
    </location>
</feature>
<feature type="region of interest" description="Disordered" evidence="1">
    <location>
        <begin position="77"/>
        <end position="197"/>
    </location>
</feature>
<dbReference type="Pfam" id="PF06911">
    <property type="entry name" value="Senescence"/>
    <property type="match status" value="1"/>
</dbReference>
<gene>
    <name evidence="3" type="ORF">H0H81_009059</name>
</gene>
<feature type="compositionally biased region" description="Pro residues" evidence="1">
    <location>
        <begin position="165"/>
        <end position="180"/>
    </location>
</feature>
<dbReference type="Proteomes" id="UP000717328">
    <property type="component" value="Unassembled WGS sequence"/>
</dbReference>
<sequence length="292" mass="30417">MASNYYVSHSTPSPHHSKSNPASGAGTPAPQPLPRALVFLTSEQTRKGLAGVHAVSGQAVKVSTKTVTAVDNMIRRAMGSKPKQRRFLPPEPPSNIPGAGPSYPTYPTDKGPVGPPMHPRASSFGGSNSYLTAPPAYPGPPPPLGAYPGDNKPPVPPRARSTSPGLPPMPPPTMQGPPPGSTGGFLPPQPGPRPPLSTRERVVLSADLILSTIDHETRRILNGGTETIGHVVGHKYGPEAAESSVLMAGTAKNVALVYVDMRGMGRRALLRAAGTQFVKGQLSGNPPPLPKR</sequence>
<dbReference type="EMBL" id="JABCKI010000026">
    <property type="protein sequence ID" value="KAG5653943.1"/>
    <property type="molecule type" value="Genomic_DNA"/>
</dbReference>
<dbReference type="InterPro" id="IPR009686">
    <property type="entry name" value="Senescence/spartin_C"/>
</dbReference>
<accession>A0A9P7GSX6</accession>
<feature type="region of interest" description="Disordered" evidence="1">
    <location>
        <begin position="1"/>
        <end position="34"/>
    </location>
</feature>
<evidence type="ECO:0000313" key="4">
    <source>
        <dbReference type="Proteomes" id="UP000717328"/>
    </source>
</evidence>
<feature type="domain" description="Senescence" evidence="2">
    <location>
        <begin position="206"/>
        <end position="274"/>
    </location>
</feature>
<evidence type="ECO:0000256" key="1">
    <source>
        <dbReference type="SAM" id="MobiDB-lite"/>
    </source>
</evidence>
<protein>
    <recommendedName>
        <fullName evidence="2">Senescence domain-containing protein</fullName>
    </recommendedName>
</protein>
<dbReference type="AlphaFoldDB" id="A0A9P7GSX6"/>
<evidence type="ECO:0000259" key="2">
    <source>
        <dbReference type="Pfam" id="PF06911"/>
    </source>
</evidence>